<accession>A0A392SV93</accession>
<comment type="caution">
    <text evidence="1">The sequence shown here is derived from an EMBL/GenBank/DDBJ whole genome shotgun (WGS) entry which is preliminary data.</text>
</comment>
<dbReference type="AlphaFoldDB" id="A0A392SV93"/>
<reference evidence="1 2" key="1">
    <citation type="journal article" date="2018" name="Front. Plant Sci.">
        <title>Red Clover (Trifolium pratense) and Zigzag Clover (T. medium) - A Picture of Genomic Similarities and Differences.</title>
        <authorList>
            <person name="Dluhosova J."/>
            <person name="Istvanek J."/>
            <person name="Nedelnik J."/>
            <person name="Repkova J."/>
        </authorList>
    </citation>
    <scope>NUCLEOTIDE SEQUENCE [LARGE SCALE GENOMIC DNA]</scope>
    <source>
        <strain evidence="2">cv. 10/8</strain>
        <tissue evidence="1">Leaf</tissue>
    </source>
</reference>
<name>A0A392SV93_9FABA</name>
<sequence length="34" mass="3560">MIRSVAVAEEPAREWKLIWPSGSDGGSVRSSGSG</sequence>
<evidence type="ECO:0000313" key="2">
    <source>
        <dbReference type="Proteomes" id="UP000265520"/>
    </source>
</evidence>
<evidence type="ECO:0000313" key="1">
    <source>
        <dbReference type="EMBL" id="MCI52357.1"/>
    </source>
</evidence>
<keyword evidence="2" id="KW-1185">Reference proteome</keyword>
<dbReference type="Proteomes" id="UP000265520">
    <property type="component" value="Unassembled WGS sequence"/>
</dbReference>
<feature type="non-terminal residue" evidence="1">
    <location>
        <position position="34"/>
    </location>
</feature>
<protein>
    <submittedName>
        <fullName evidence="1">Uncharacterized protein</fullName>
    </submittedName>
</protein>
<proteinExistence type="predicted"/>
<organism evidence="1 2">
    <name type="scientific">Trifolium medium</name>
    <dbReference type="NCBI Taxonomy" id="97028"/>
    <lineage>
        <taxon>Eukaryota</taxon>
        <taxon>Viridiplantae</taxon>
        <taxon>Streptophyta</taxon>
        <taxon>Embryophyta</taxon>
        <taxon>Tracheophyta</taxon>
        <taxon>Spermatophyta</taxon>
        <taxon>Magnoliopsida</taxon>
        <taxon>eudicotyledons</taxon>
        <taxon>Gunneridae</taxon>
        <taxon>Pentapetalae</taxon>
        <taxon>rosids</taxon>
        <taxon>fabids</taxon>
        <taxon>Fabales</taxon>
        <taxon>Fabaceae</taxon>
        <taxon>Papilionoideae</taxon>
        <taxon>50 kb inversion clade</taxon>
        <taxon>NPAAA clade</taxon>
        <taxon>Hologalegina</taxon>
        <taxon>IRL clade</taxon>
        <taxon>Trifolieae</taxon>
        <taxon>Trifolium</taxon>
    </lineage>
</organism>
<dbReference type="EMBL" id="LXQA010446069">
    <property type="protein sequence ID" value="MCI52357.1"/>
    <property type="molecule type" value="Genomic_DNA"/>
</dbReference>